<name>A0A9W3ABR4_BIOGL</name>
<evidence type="ECO:0000313" key="1">
    <source>
        <dbReference type="Proteomes" id="UP001165740"/>
    </source>
</evidence>
<proteinExistence type="predicted"/>
<gene>
    <name evidence="2" type="primary">LOC129926216</name>
</gene>
<keyword evidence="1" id="KW-1185">Reference proteome</keyword>
<dbReference type="InterPro" id="IPR008979">
    <property type="entry name" value="Galactose-bd-like_sf"/>
</dbReference>
<dbReference type="OrthoDB" id="6152285at2759"/>
<dbReference type="SUPFAM" id="SSF49785">
    <property type="entry name" value="Galactose-binding domain-like"/>
    <property type="match status" value="1"/>
</dbReference>
<accession>A0A9W3ABR4</accession>
<protein>
    <submittedName>
        <fullName evidence="2">Uncharacterized protein LOC129926216</fullName>
    </submittedName>
</protein>
<dbReference type="AlphaFoldDB" id="A0A9W3ABR4"/>
<dbReference type="Gene3D" id="2.60.120.260">
    <property type="entry name" value="Galactose-binding domain-like"/>
    <property type="match status" value="1"/>
</dbReference>
<dbReference type="RefSeq" id="XP_055884727.1">
    <property type="nucleotide sequence ID" value="XM_056028752.1"/>
</dbReference>
<sequence>MGVILIGSDPSANTNVIANSSDVSSLDVIEIQATDERMFQILKDNNDNTCVNTEAITIEWKRFYAIHWTRVVVTDPALLYNDLHVFSREVRSDKEQEVNITASIVHNTSIDLYFTIKTLARFILRSKSNVNLGICSMWISGGRNVALKQVTKQSSVLGMSQSNNAVDGNRKTCSRTDPQDGSPHWSITFAIPYPIRNFALHFEAKNRLYMYTMKSINEHGQDVGAYTSTYKDDLDELISAKTVMVKSIKVQVDHKLTGDGSLVICEFEAYTECPPMKWGLE</sequence>
<dbReference type="Proteomes" id="UP001165740">
    <property type="component" value="Chromosome 5"/>
</dbReference>
<evidence type="ECO:0000313" key="2">
    <source>
        <dbReference type="RefSeq" id="XP_055884727.1"/>
    </source>
</evidence>
<organism evidence="1 2">
    <name type="scientific">Biomphalaria glabrata</name>
    <name type="common">Bloodfluke planorb</name>
    <name type="synonym">Freshwater snail</name>
    <dbReference type="NCBI Taxonomy" id="6526"/>
    <lineage>
        <taxon>Eukaryota</taxon>
        <taxon>Metazoa</taxon>
        <taxon>Spiralia</taxon>
        <taxon>Lophotrochozoa</taxon>
        <taxon>Mollusca</taxon>
        <taxon>Gastropoda</taxon>
        <taxon>Heterobranchia</taxon>
        <taxon>Euthyneura</taxon>
        <taxon>Panpulmonata</taxon>
        <taxon>Hygrophila</taxon>
        <taxon>Lymnaeoidea</taxon>
        <taxon>Planorbidae</taxon>
        <taxon>Biomphalaria</taxon>
    </lineage>
</organism>
<reference evidence="2" key="1">
    <citation type="submission" date="2025-08" db="UniProtKB">
        <authorList>
            <consortium name="RefSeq"/>
        </authorList>
    </citation>
    <scope>IDENTIFICATION</scope>
</reference>
<dbReference type="GeneID" id="129926216"/>